<dbReference type="PANTHER" id="PTHR42748:SF7">
    <property type="entry name" value="NMRA LIKE REDOX SENSOR 1-RELATED"/>
    <property type="match status" value="1"/>
</dbReference>
<evidence type="ECO:0000259" key="3">
    <source>
        <dbReference type="Pfam" id="PF05368"/>
    </source>
</evidence>
<dbReference type="OrthoDB" id="319724at2"/>
<name>A0A4R6SKP0_LABRH</name>
<dbReference type="Proteomes" id="UP000295444">
    <property type="component" value="Unassembled WGS sequence"/>
</dbReference>
<dbReference type="EMBL" id="SNXZ01000001">
    <property type="protein sequence ID" value="TDQ04120.1"/>
    <property type="molecule type" value="Genomic_DNA"/>
</dbReference>
<dbReference type="RefSeq" id="WP_133847086.1">
    <property type="nucleotide sequence ID" value="NZ_SNXZ01000001.1"/>
</dbReference>
<proteinExistence type="inferred from homology"/>
<keyword evidence="5" id="KW-1185">Reference proteome</keyword>
<dbReference type="Gene3D" id="3.90.25.10">
    <property type="entry name" value="UDP-galactose 4-epimerase, domain 1"/>
    <property type="match status" value="1"/>
</dbReference>
<evidence type="ECO:0000313" key="5">
    <source>
        <dbReference type="Proteomes" id="UP000295444"/>
    </source>
</evidence>
<dbReference type="AlphaFoldDB" id="A0A4R6SKP0"/>
<accession>A0A4R6SKP0</accession>
<comment type="similarity">
    <text evidence="1">Belongs to the NmrA-type oxidoreductase family.</text>
</comment>
<dbReference type="InterPro" id="IPR036291">
    <property type="entry name" value="NAD(P)-bd_dom_sf"/>
</dbReference>
<dbReference type="CDD" id="cd05251">
    <property type="entry name" value="NmrA_like_SDR_a"/>
    <property type="match status" value="1"/>
</dbReference>
<keyword evidence="2" id="KW-0521">NADP</keyword>
<organism evidence="4 5">
    <name type="scientific">Labedaea rhizosphaerae</name>
    <dbReference type="NCBI Taxonomy" id="598644"/>
    <lineage>
        <taxon>Bacteria</taxon>
        <taxon>Bacillati</taxon>
        <taxon>Actinomycetota</taxon>
        <taxon>Actinomycetes</taxon>
        <taxon>Pseudonocardiales</taxon>
        <taxon>Pseudonocardiaceae</taxon>
        <taxon>Labedaea</taxon>
    </lineage>
</organism>
<reference evidence="4 5" key="1">
    <citation type="submission" date="2019-03" db="EMBL/GenBank/DDBJ databases">
        <title>Genomic Encyclopedia of Type Strains, Phase IV (KMG-IV): sequencing the most valuable type-strain genomes for metagenomic binning, comparative biology and taxonomic classification.</title>
        <authorList>
            <person name="Goeker M."/>
        </authorList>
    </citation>
    <scope>NUCLEOTIDE SEQUENCE [LARGE SCALE GENOMIC DNA]</scope>
    <source>
        <strain evidence="4 5">DSM 45361</strain>
    </source>
</reference>
<evidence type="ECO:0000313" key="4">
    <source>
        <dbReference type="EMBL" id="TDQ04120.1"/>
    </source>
</evidence>
<sequence>MTTRQILVTGATGAQGGAVADALLRDGHRVRALTRRPETLEGSGMDVRRGDFDDPASLRAAADGADAVFVVTTPFGTDLDTEVRHAKAMIDAAIDAGVDHIVYTSAANADHRTGIPHFDSKLEVEHYLIDRKPRHTILAPAAFVDDKLGDWALESLRHGRYPVPMTGDRPLALISAADIGAVAAQVFADPDTFDGHRIDLAAEELTPNQMAAALSEAIGKPIEHQRVPIEQARRFSDDLATMFDYFDRVGLFVDVAGLRERFPSVRWHTFSAWVHAQDWPALLG</sequence>
<evidence type="ECO:0000256" key="1">
    <source>
        <dbReference type="ARBA" id="ARBA00006328"/>
    </source>
</evidence>
<evidence type="ECO:0000256" key="2">
    <source>
        <dbReference type="ARBA" id="ARBA00022857"/>
    </source>
</evidence>
<dbReference type="SUPFAM" id="SSF51735">
    <property type="entry name" value="NAD(P)-binding Rossmann-fold domains"/>
    <property type="match status" value="1"/>
</dbReference>
<dbReference type="Gene3D" id="3.40.50.720">
    <property type="entry name" value="NAD(P)-binding Rossmann-like Domain"/>
    <property type="match status" value="1"/>
</dbReference>
<dbReference type="InterPro" id="IPR008030">
    <property type="entry name" value="NmrA-like"/>
</dbReference>
<dbReference type="PANTHER" id="PTHR42748">
    <property type="entry name" value="NITROGEN METABOLITE REPRESSION PROTEIN NMRA FAMILY MEMBER"/>
    <property type="match status" value="1"/>
</dbReference>
<comment type="caution">
    <text evidence="4">The sequence shown here is derived from an EMBL/GenBank/DDBJ whole genome shotgun (WGS) entry which is preliminary data.</text>
</comment>
<gene>
    <name evidence="4" type="ORF">EV186_10161</name>
</gene>
<protein>
    <submittedName>
        <fullName evidence="4">Uncharacterized protein YbjT (DUF2867 family)</fullName>
    </submittedName>
</protein>
<dbReference type="Pfam" id="PF05368">
    <property type="entry name" value="NmrA"/>
    <property type="match status" value="1"/>
</dbReference>
<dbReference type="InterPro" id="IPR051164">
    <property type="entry name" value="NmrA-like_oxidored"/>
</dbReference>
<feature type="domain" description="NmrA-like" evidence="3">
    <location>
        <begin position="3"/>
        <end position="255"/>
    </location>
</feature>